<evidence type="ECO:0000259" key="12">
    <source>
        <dbReference type="Pfam" id="PF00156"/>
    </source>
</evidence>
<comment type="caution">
    <text evidence="13">The sequence shown here is derived from an EMBL/GenBank/DDBJ whole genome shotgun (WGS) entry which is preliminary data.</text>
</comment>
<dbReference type="PANTHER" id="PTHR32315:SF3">
    <property type="entry name" value="ADENINE PHOSPHORIBOSYLTRANSFERASE"/>
    <property type="match status" value="1"/>
</dbReference>
<organism evidence="13 14">
    <name type="scientific">Aquimarina celericrescens</name>
    <dbReference type="NCBI Taxonomy" id="1964542"/>
    <lineage>
        <taxon>Bacteria</taxon>
        <taxon>Pseudomonadati</taxon>
        <taxon>Bacteroidota</taxon>
        <taxon>Flavobacteriia</taxon>
        <taxon>Flavobacteriales</taxon>
        <taxon>Flavobacteriaceae</taxon>
        <taxon>Aquimarina</taxon>
    </lineage>
</organism>
<dbReference type="NCBIfam" id="NF002634">
    <property type="entry name" value="PRK02304.1-3"/>
    <property type="match status" value="1"/>
</dbReference>
<evidence type="ECO:0000256" key="11">
    <source>
        <dbReference type="HAMAP-Rule" id="MF_00004"/>
    </source>
</evidence>
<evidence type="ECO:0000313" key="14">
    <source>
        <dbReference type="Proteomes" id="UP001597344"/>
    </source>
</evidence>
<comment type="subunit">
    <text evidence="11">Homodimer.</text>
</comment>
<keyword evidence="8 11" id="KW-0328">Glycosyltransferase</keyword>
<evidence type="ECO:0000256" key="10">
    <source>
        <dbReference type="ARBA" id="ARBA00022726"/>
    </source>
</evidence>
<evidence type="ECO:0000256" key="6">
    <source>
        <dbReference type="ARBA" id="ARBA00011893"/>
    </source>
</evidence>
<dbReference type="EMBL" id="JBHUHY010000015">
    <property type="protein sequence ID" value="MFD2187923.1"/>
    <property type="molecule type" value="Genomic_DNA"/>
</dbReference>
<dbReference type="InterPro" id="IPR005764">
    <property type="entry name" value="Ade_phspho_trans"/>
</dbReference>
<comment type="pathway">
    <text evidence="4 11">Purine metabolism; AMP biosynthesis via salvage pathway; AMP from adenine: step 1/1.</text>
</comment>
<comment type="function">
    <text evidence="2 11">Catalyzes a salvage reaction resulting in the formation of AMP, that is energically less costly than de novo synthesis.</text>
</comment>
<dbReference type="PANTHER" id="PTHR32315">
    <property type="entry name" value="ADENINE PHOSPHORIBOSYLTRANSFERASE"/>
    <property type="match status" value="1"/>
</dbReference>
<evidence type="ECO:0000256" key="8">
    <source>
        <dbReference type="ARBA" id="ARBA00022676"/>
    </source>
</evidence>
<dbReference type="Pfam" id="PF00156">
    <property type="entry name" value="Pribosyltran"/>
    <property type="match status" value="1"/>
</dbReference>
<evidence type="ECO:0000256" key="1">
    <source>
        <dbReference type="ARBA" id="ARBA00000868"/>
    </source>
</evidence>
<evidence type="ECO:0000256" key="3">
    <source>
        <dbReference type="ARBA" id="ARBA00004496"/>
    </source>
</evidence>
<dbReference type="Gene3D" id="3.40.50.2020">
    <property type="match status" value="1"/>
</dbReference>
<dbReference type="InterPro" id="IPR029057">
    <property type="entry name" value="PRTase-like"/>
</dbReference>
<dbReference type="InterPro" id="IPR000836">
    <property type="entry name" value="PRTase_dom"/>
</dbReference>
<keyword evidence="10 11" id="KW-0660">Purine salvage</keyword>
<evidence type="ECO:0000256" key="5">
    <source>
        <dbReference type="ARBA" id="ARBA00008391"/>
    </source>
</evidence>
<comment type="catalytic activity">
    <reaction evidence="1 11">
        <text>AMP + diphosphate = 5-phospho-alpha-D-ribose 1-diphosphate + adenine</text>
        <dbReference type="Rhea" id="RHEA:16609"/>
        <dbReference type="ChEBI" id="CHEBI:16708"/>
        <dbReference type="ChEBI" id="CHEBI:33019"/>
        <dbReference type="ChEBI" id="CHEBI:58017"/>
        <dbReference type="ChEBI" id="CHEBI:456215"/>
        <dbReference type="EC" id="2.4.2.7"/>
    </reaction>
</comment>
<gene>
    <name evidence="11" type="primary">apt</name>
    <name evidence="13" type="ORF">ACFSJT_14060</name>
</gene>
<dbReference type="NCBIfam" id="TIGR01090">
    <property type="entry name" value="apt"/>
    <property type="match status" value="1"/>
</dbReference>
<comment type="subcellular location">
    <subcellularLocation>
        <location evidence="3 11">Cytoplasm</location>
    </subcellularLocation>
</comment>
<evidence type="ECO:0000256" key="7">
    <source>
        <dbReference type="ARBA" id="ARBA00022490"/>
    </source>
</evidence>
<comment type="similarity">
    <text evidence="5 11">Belongs to the purine/pyrimidine phosphoribosyltransferase family.</text>
</comment>
<evidence type="ECO:0000256" key="2">
    <source>
        <dbReference type="ARBA" id="ARBA00003968"/>
    </source>
</evidence>
<keyword evidence="14" id="KW-1185">Reference proteome</keyword>
<accession>A0ABW5AY24</accession>
<dbReference type="HAMAP" id="MF_00004">
    <property type="entry name" value="Aden_phosphoribosyltr"/>
    <property type="match status" value="1"/>
</dbReference>
<evidence type="ECO:0000313" key="13">
    <source>
        <dbReference type="EMBL" id="MFD2187923.1"/>
    </source>
</evidence>
<dbReference type="SUPFAM" id="SSF53271">
    <property type="entry name" value="PRTase-like"/>
    <property type="match status" value="1"/>
</dbReference>
<keyword evidence="9 11" id="KW-0808">Transferase</keyword>
<keyword evidence="7 11" id="KW-0963">Cytoplasm</keyword>
<dbReference type="InterPro" id="IPR050054">
    <property type="entry name" value="UPRTase/APRTase"/>
</dbReference>
<evidence type="ECO:0000256" key="9">
    <source>
        <dbReference type="ARBA" id="ARBA00022679"/>
    </source>
</evidence>
<dbReference type="Proteomes" id="UP001597344">
    <property type="component" value="Unassembled WGS sequence"/>
</dbReference>
<proteinExistence type="inferred from homology"/>
<name>A0ABW5AY24_9FLAO</name>
<sequence>MNLEDYIRDIADFPKPGILFKDITPLLSNHDALVGCANMLAELSPKNMKIDKVIGIESRGFIIGAMIAERLGAGFVPVRKKGKLPYQVKSKDYGLEYGHDTLEIHIDAIKKGEHVLIHDDVLATGGTADAVCKLVEDLGGIVVQCNFIMELDFLNGRNRLNAPVSALVTYE</sequence>
<dbReference type="NCBIfam" id="NF002636">
    <property type="entry name" value="PRK02304.1-5"/>
    <property type="match status" value="1"/>
</dbReference>
<dbReference type="CDD" id="cd06223">
    <property type="entry name" value="PRTases_typeI"/>
    <property type="match status" value="1"/>
</dbReference>
<reference evidence="14" key="1">
    <citation type="journal article" date="2019" name="Int. J. Syst. Evol. Microbiol.">
        <title>The Global Catalogue of Microorganisms (GCM) 10K type strain sequencing project: providing services to taxonomists for standard genome sequencing and annotation.</title>
        <authorList>
            <consortium name="The Broad Institute Genomics Platform"/>
            <consortium name="The Broad Institute Genome Sequencing Center for Infectious Disease"/>
            <person name="Wu L."/>
            <person name="Ma J."/>
        </authorList>
    </citation>
    <scope>NUCLEOTIDE SEQUENCE [LARGE SCALE GENOMIC DNA]</scope>
    <source>
        <strain evidence="14">DT92</strain>
    </source>
</reference>
<evidence type="ECO:0000256" key="4">
    <source>
        <dbReference type="ARBA" id="ARBA00004659"/>
    </source>
</evidence>
<feature type="domain" description="Phosphoribosyltransferase" evidence="12">
    <location>
        <begin position="26"/>
        <end position="144"/>
    </location>
</feature>
<dbReference type="RefSeq" id="WP_378320926.1">
    <property type="nucleotide sequence ID" value="NZ_JBHUHY010000015.1"/>
</dbReference>
<dbReference type="EC" id="2.4.2.7" evidence="6 11"/>
<dbReference type="GO" id="GO:0003999">
    <property type="term" value="F:adenine phosphoribosyltransferase activity"/>
    <property type="evidence" value="ECO:0007669"/>
    <property type="project" value="UniProtKB-EC"/>
</dbReference>
<protein>
    <recommendedName>
        <fullName evidence="6 11">Adenine phosphoribosyltransferase</fullName>
        <shortName evidence="11">APRT</shortName>
        <ecNumber evidence="6 11">2.4.2.7</ecNumber>
    </recommendedName>
</protein>